<dbReference type="EMBL" id="AMGV01000002">
    <property type="protein sequence ID" value="KEF60902.1"/>
    <property type="molecule type" value="Genomic_DNA"/>
</dbReference>
<dbReference type="AlphaFoldDB" id="A0A072PMD1"/>
<dbReference type="Proteomes" id="UP000027920">
    <property type="component" value="Unassembled WGS sequence"/>
</dbReference>
<dbReference type="InterPro" id="IPR026286">
    <property type="entry name" value="MaiA/AMDase"/>
</dbReference>
<dbReference type="STRING" id="1182545.A0A072PMD1"/>
<gene>
    <name evidence="1" type="ORF">A1O9_02466</name>
</gene>
<dbReference type="PANTHER" id="PTHR40267:SF1">
    <property type="entry name" value="BLR3294 PROTEIN"/>
    <property type="match status" value="1"/>
</dbReference>
<dbReference type="VEuPathDB" id="FungiDB:A1O9_02466"/>
<dbReference type="PANTHER" id="PTHR40267">
    <property type="entry name" value="BLR3294 PROTEIN"/>
    <property type="match status" value="1"/>
</dbReference>
<comment type="caution">
    <text evidence="1">The sequence shown here is derived from an EMBL/GenBank/DDBJ whole genome shotgun (WGS) entry which is preliminary data.</text>
</comment>
<dbReference type="RefSeq" id="XP_013263492.1">
    <property type="nucleotide sequence ID" value="XM_013408038.1"/>
</dbReference>
<sequence>MARQLRIGILVPSSNTILEPLISAILSSIQSEELSISVHFSRFRVTTIDLTHNANAQFELGTILSAARLLADAHVNVIGWGGTSAGWLGFEVDERLCAVIEAETKIPATTSTLALNQLLSLHGVKALGLVTPYLEEINDRISRNYLTAGIAIEKSRENHLGITDNNKIVMVDEGTLDRMVQEVVDNGAHVVTTFCTNLRAAQRVEYWEKTHGIIVLDTVSTVVWGVLKIVGVNTGLVKGWGRIFE</sequence>
<accession>A0A072PMD1</accession>
<reference evidence="1 2" key="1">
    <citation type="submission" date="2013-03" db="EMBL/GenBank/DDBJ databases">
        <title>The Genome Sequence of Exophiala aquamarina CBS 119918.</title>
        <authorList>
            <consortium name="The Broad Institute Genomics Platform"/>
            <person name="Cuomo C."/>
            <person name="de Hoog S."/>
            <person name="Gorbushina A."/>
            <person name="Walker B."/>
            <person name="Young S.K."/>
            <person name="Zeng Q."/>
            <person name="Gargeya S."/>
            <person name="Fitzgerald M."/>
            <person name="Haas B."/>
            <person name="Abouelleil A."/>
            <person name="Allen A.W."/>
            <person name="Alvarado L."/>
            <person name="Arachchi H.M."/>
            <person name="Berlin A.M."/>
            <person name="Chapman S.B."/>
            <person name="Gainer-Dewar J."/>
            <person name="Goldberg J."/>
            <person name="Griggs A."/>
            <person name="Gujja S."/>
            <person name="Hansen M."/>
            <person name="Howarth C."/>
            <person name="Imamovic A."/>
            <person name="Ireland A."/>
            <person name="Larimer J."/>
            <person name="McCowan C."/>
            <person name="Murphy C."/>
            <person name="Pearson M."/>
            <person name="Poon T.W."/>
            <person name="Priest M."/>
            <person name="Roberts A."/>
            <person name="Saif S."/>
            <person name="Shea T."/>
            <person name="Sisk P."/>
            <person name="Sykes S."/>
            <person name="Wortman J."/>
            <person name="Nusbaum C."/>
            <person name="Birren B."/>
        </authorList>
    </citation>
    <scope>NUCLEOTIDE SEQUENCE [LARGE SCALE GENOMIC DNA]</scope>
    <source>
        <strain evidence="1 2">CBS 119918</strain>
    </source>
</reference>
<protein>
    <recommendedName>
        <fullName evidence="3">Asp/Glu/hydantoin racemase</fullName>
    </recommendedName>
</protein>
<dbReference type="InterPro" id="IPR053714">
    <property type="entry name" value="Iso_Racemase_Enz_sf"/>
</dbReference>
<dbReference type="HOGENOM" id="CLU_068086_1_0_1"/>
<keyword evidence="2" id="KW-1185">Reference proteome</keyword>
<proteinExistence type="predicted"/>
<dbReference type="Pfam" id="PF17645">
    <property type="entry name" value="Amdase"/>
    <property type="match status" value="1"/>
</dbReference>
<organism evidence="1 2">
    <name type="scientific">Exophiala aquamarina CBS 119918</name>
    <dbReference type="NCBI Taxonomy" id="1182545"/>
    <lineage>
        <taxon>Eukaryota</taxon>
        <taxon>Fungi</taxon>
        <taxon>Dikarya</taxon>
        <taxon>Ascomycota</taxon>
        <taxon>Pezizomycotina</taxon>
        <taxon>Eurotiomycetes</taxon>
        <taxon>Chaetothyriomycetidae</taxon>
        <taxon>Chaetothyriales</taxon>
        <taxon>Herpotrichiellaceae</taxon>
        <taxon>Exophiala</taxon>
    </lineage>
</organism>
<dbReference type="GeneID" id="25277408"/>
<dbReference type="Gene3D" id="3.40.50.12500">
    <property type="match status" value="1"/>
</dbReference>
<dbReference type="PIRSF" id="PIRSF015736">
    <property type="entry name" value="MI"/>
    <property type="match status" value="1"/>
</dbReference>
<evidence type="ECO:0000313" key="1">
    <source>
        <dbReference type="EMBL" id="KEF60902.1"/>
    </source>
</evidence>
<evidence type="ECO:0008006" key="3">
    <source>
        <dbReference type="Google" id="ProtNLM"/>
    </source>
</evidence>
<dbReference type="OrthoDB" id="414270at2759"/>
<evidence type="ECO:0000313" key="2">
    <source>
        <dbReference type="Proteomes" id="UP000027920"/>
    </source>
</evidence>
<name>A0A072PMD1_9EURO</name>